<evidence type="ECO:0000313" key="2">
    <source>
        <dbReference type="Proteomes" id="UP000805649"/>
    </source>
</evidence>
<accession>A0ACC3Z2W7</accession>
<sequence>MGNYFGLRGKSLNWAISIIAGCDFLLFGYDQGVTGGILTLPAFQQQFPTINPEEVGISDAESSSRATTQGIAVASYNLGCFIGAIITIFIGNPLGRKRMIILGTAVMVIGAALQASAFSLEHFIIGRIITGLGNGGNTSTVPTWQSETCSAHKRGKLVMIEGALISGGIMISYWIDLGMSFAPGSVAWRFPLALQIFFCIFILAFVWNLPESPRWLILKNRHEEAKTVIAAIADLPEDDDYVKNEYVVIKETVEEMSKGSFSDLFTMDKHRNFHRTLIAYVNQMFQQICGINLITYYAPVIYSNLGMTGFMSHLLAALNGTEYFIASWPAVFLVERVGRRKLMLFGAVGQAATMAILAGANSAPDNKACNIIAIIFLFVFNTFFAIGWLGMTWLYPAEIVPLRIRAPANALSTSANWIFNFMVVMITPVAFANIKYQTYIIFAVINAFIVPCVYFFFPETAYRSLEEMDSIFAKVGTSWKGALKIVHQAEVEPRRYGKNGELLIHYDDIKEGEGRATTRENRGEGSSGESVNSAQGGIWTRQDEETQNVVKSEKM</sequence>
<keyword evidence="1" id="KW-0762">Sugar transport</keyword>
<organism evidence="1 2">
    <name type="scientific">Colletotrichum truncatum</name>
    <name type="common">Anthracnose fungus</name>
    <name type="synonym">Colletotrichum capsici</name>
    <dbReference type="NCBI Taxonomy" id="5467"/>
    <lineage>
        <taxon>Eukaryota</taxon>
        <taxon>Fungi</taxon>
        <taxon>Dikarya</taxon>
        <taxon>Ascomycota</taxon>
        <taxon>Pezizomycotina</taxon>
        <taxon>Sordariomycetes</taxon>
        <taxon>Hypocreomycetidae</taxon>
        <taxon>Glomerellales</taxon>
        <taxon>Glomerellaceae</taxon>
        <taxon>Colletotrichum</taxon>
        <taxon>Colletotrichum truncatum species complex</taxon>
    </lineage>
</organism>
<reference evidence="1 2" key="1">
    <citation type="journal article" date="2020" name="Phytopathology">
        <title>Genome Sequence Resources of Colletotrichum truncatum, C. plurivorum, C. musicola, and C. sojae: Four Species Pathogenic to Soybean (Glycine max).</title>
        <authorList>
            <person name="Rogerio F."/>
            <person name="Boufleur T.R."/>
            <person name="Ciampi-Guillardi M."/>
            <person name="Sukno S.A."/>
            <person name="Thon M.R."/>
            <person name="Massola Junior N.S."/>
            <person name="Baroncelli R."/>
        </authorList>
    </citation>
    <scope>NUCLEOTIDE SEQUENCE [LARGE SCALE GENOMIC DNA]</scope>
    <source>
        <strain evidence="1 2">CMES1059</strain>
    </source>
</reference>
<gene>
    <name evidence="1" type="ORF">CTRU02_205041</name>
</gene>
<protein>
    <submittedName>
        <fullName evidence="1">Sugar transporter stl1</fullName>
    </submittedName>
</protein>
<evidence type="ECO:0000313" key="1">
    <source>
        <dbReference type="EMBL" id="KAL0938431.1"/>
    </source>
</evidence>
<keyword evidence="1" id="KW-0813">Transport</keyword>
<name>A0ACC3Z2W7_COLTU</name>
<keyword evidence="2" id="KW-1185">Reference proteome</keyword>
<proteinExistence type="predicted"/>
<dbReference type="Proteomes" id="UP000805649">
    <property type="component" value="Unassembled WGS sequence"/>
</dbReference>
<dbReference type="EMBL" id="VUJX02000003">
    <property type="protein sequence ID" value="KAL0938431.1"/>
    <property type="molecule type" value="Genomic_DNA"/>
</dbReference>
<comment type="caution">
    <text evidence="1">The sequence shown here is derived from an EMBL/GenBank/DDBJ whole genome shotgun (WGS) entry which is preliminary data.</text>
</comment>